<protein>
    <submittedName>
        <fullName evidence="1">Tocopherol cyclase</fullName>
    </submittedName>
</protein>
<gene>
    <name evidence="1" type="ORF">ENR15_22415</name>
</gene>
<name>A0A7C3VJY8_9CYAN</name>
<sequence>MQTPHSGYHWDGTPNRFFEGWYFRVTLPSDRQSFAFMYSIDDPSGNQPHSGGCAQILGADDGYFCRTLPDVKGFWASSQQLALGHWGKIATDDAPNPGYLEPSEFHKTIKEGYQVTPTWHQGALFVPNGSYCRWEYRIQPVYGWGDAKRGQLATGGLLSFFPIFEPGWQVLMAHGLATGWLDWQGKRYEFVDAPAYSEKNWGGSFPKKWFWLNCNCFPEEPDLAVTAAGGRRQLLWWDESVGLVGIHYRGQFWEFAPWNARLSWQVEPWGRWWMRAETDSSAVELMGQTELPGTVVRVPTSEGLRLSCRDTTFGELTLRLWRGNGRGRQLILQAHSNLAGVETGGSPWDGTWSGL</sequence>
<dbReference type="PANTHER" id="PTHR35309:SF4">
    <property type="entry name" value="TOCOPHEROL CYCLASE"/>
    <property type="match status" value="1"/>
</dbReference>
<dbReference type="EMBL" id="DSPX01000230">
    <property type="protein sequence ID" value="HGG03314.1"/>
    <property type="molecule type" value="Genomic_DNA"/>
</dbReference>
<dbReference type="Pfam" id="PF14249">
    <property type="entry name" value="Tocopherol_cycl"/>
    <property type="match status" value="1"/>
</dbReference>
<reference evidence="1" key="1">
    <citation type="journal article" date="2020" name="mSystems">
        <title>Genome- and Community-Level Interaction Insights into Carbon Utilization and Element Cycling Functions of Hydrothermarchaeota in Hydrothermal Sediment.</title>
        <authorList>
            <person name="Zhou Z."/>
            <person name="Liu Y."/>
            <person name="Xu W."/>
            <person name="Pan J."/>
            <person name="Luo Z.H."/>
            <person name="Li M."/>
        </authorList>
    </citation>
    <scope>NUCLEOTIDE SEQUENCE [LARGE SCALE GENOMIC DNA]</scope>
    <source>
        <strain evidence="1">SpSt-374</strain>
    </source>
</reference>
<dbReference type="PANTHER" id="PTHR35309">
    <property type="match status" value="1"/>
</dbReference>
<proteinExistence type="predicted"/>
<dbReference type="GO" id="GO:0009976">
    <property type="term" value="F:tocopherol cyclase activity"/>
    <property type="evidence" value="ECO:0007669"/>
    <property type="project" value="InterPro"/>
</dbReference>
<dbReference type="AlphaFoldDB" id="A0A7C3VJY8"/>
<accession>A0A7C3VJY8</accession>
<organism evidence="1">
    <name type="scientific">Planktothricoides sp. SpSt-374</name>
    <dbReference type="NCBI Taxonomy" id="2282167"/>
    <lineage>
        <taxon>Bacteria</taxon>
        <taxon>Bacillati</taxon>
        <taxon>Cyanobacteriota</taxon>
        <taxon>Cyanophyceae</taxon>
        <taxon>Oscillatoriophycideae</taxon>
        <taxon>Oscillatoriales</taxon>
        <taxon>Oscillatoriaceae</taxon>
        <taxon>Planktothricoides</taxon>
    </lineage>
</organism>
<comment type="caution">
    <text evidence="1">The sequence shown here is derived from an EMBL/GenBank/DDBJ whole genome shotgun (WGS) entry which is preliminary data.</text>
</comment>
<dbReference type="InterPro" id="IPR025893">
    <property type="entry name" value="Tocopherol_cyclase"/>
</dbReference>
<evidence type="ECO:0000313" key="1">
    <source>
        <dbReference type="EMBL" id="HGG03314.1"/>
    </source>
</evidence>